<evidence type="ECO:0000313" key="5">
    <source>
        <dbReference type="Proteomes" id="UP000198341"/>
    </source>
</evidence>
<dbReference type="CDD" id="cd00502">
    <property type="entry name" value="DHQase_I"/>
    <property type="match status" value="1"/>
</dbReference>
<dbReference type="KEGG" id="bpg:Bathy07g01610"/>
<dbReference type="GeneID" id="19014651"/>
<dbReference type="SUPFAM" id="SSF51735">
    <property type="entry name" value="NAD(P)-binding Rossmann-fold domains"/>
    <property type="match status" value="1"/>
</dbReference>
<evidence type="ECO:0000259" key="3">
    <source>
        <dbReference type="Pfam" id="PF18317"/>
    </source>
</evidence>
<dbReference type="Gene3D" id="3.20.20.70">
    <property type="entry name" value="Aldolase class I"/>
    <property type="match status" value="1"/>
</dbReference>
<dbReference type="HAMAP" id="MF_00222">
    <property type="entry name" value="Shikimate_DH_AroE"/>
    <property type="match status" value="1"/>
</dbReference>
<dbReference type="InterPro" id="IPR006151">
    <property type="entry name" value="Shikm_DH/Glu-tRNA_Rdtase"/>
</dbReference>
<dbReference type="eggNOG" id="KOG0692">
    <property type="taxonomic scope" value="Eukaryota"/>
</dbReference>
<dbReference type="Pfam" id="PF01488">
    <property type="entry name" value="Shikimate_DH"/>
    <property type="match status" value="1"/>
</dbReference>
<dbReference type="AlphaFoldDB" id="K8FEH1"/>
<dbReference type="InterPro" id="IPR001381">
    <property type="entry name" value="DHquinase_I"/>
</dbReference>
<dbReference type="EMBL" id="FO082272">
    <property type="protein sequence ID" value="CCO66256.1"/>
    <property type="molecule type" value="Genomic_DNA"/>
</dbReference>
<dbReference type="GO" id="GO:0009423">
    <property type="term" value="P:chorismate biosynthetic process"/>
    <property type="evidence" value="ECO:0007669"/>
    <property type="project" value="UniProtKB-UniPathway"/>
</dbReference>
<name>K8FEH1_9CHLO</name>
<dbReference type="InterPro" id="IPR046346">
    <property type="entry name" value="Aminoacid_DH-like_N_sf"/>
</dbReference>
<evidence type="ECO:0000259" key="1">
    <source>
        <dbReference type="Pfam" id="PF01488"/>
    </source>
</evidence>
<dbReference type="InterPro" id="IPR013708">
    <property type="entry name" value="Shikimate_DH-bd_N"/>
</dbReference>
<organism evidence="4 5">
    <name type="scientific">Bathycoccus prasinos</name>
    <dbReference type="NCBI Taxonomy" id="41875"/>
    <lineage>
        <taxon>Eukaryota</taxon>
        <taxon>Viridiplantae</taxon>
        <taxon>Chlorophyta</taxon>
        <taxon>Mamiellophyceae</taxon>
        <taxon>Mamiellales</taxon>
        <taxon>Bathycoccaceae</taxon>
        <taxon>Bathycoccus</taxon>
    </lineage>
</organism>
<dbReference type="Pfam" id="PF08501">
    <property type="entry name" value="Shikimate_dh_N"/>
    <property type="match status" value="1"/>
</dbReference>
<dbReference type="Pfam" id="PF01487">
    <property type="entry name" value="DHquinase_I"/>
    <property type="match status" value="1"/>
</dbReference>
<dbReference type="GO" id="GO:0003855">
    <property type="term" value="F:3-dehydroquinate dehydratase activity"/>
    <property type="evidence" value="ECO:0007669"/>
    <property type="project" value="InterPro"/>
</dbReference>
<evidence type="ECO:0000259" key="2">
    <source>
        <dbReference type="Pfam" id="PF08501"/>
    </source>
</evidence>
<reference evidence="4 5" key="1">
    <citation type="submission" date="2011-10" db="EMBL/GenBank/DDBJ databases">
        <authorList>
            <person name="Genoscope - CEA"/>
        </authorList>
    </citation>
    <scope>NUCLEOTIDE SEQUENCE [LARGE SCALE GENOMIC DNA]</scope>
    <source>
        <strain evidence="4 5">RCC 1105</strain>
    </source>
</reference>
<protein>
    <submittedName>
        <fullName evidence="4">Uncharacterized protein</fullName>
    </submittedName>
</protein>
<dbReference type="Pfam" id="PF18317">
    <property type="entry name" value="SDH_C"/>
    <property type="match status" value="1"/>
</dbReference>
<dbReference type="SUPFAM" id="SSF51569">
    <property type="entry name" value="Aldolase"/>
    <property type="match status" value="1"/>
</dbReference>
<dbReference type="GO" id="GO:0004764">
    <property type="term" value="F:shikimate 3-dehydrogenase (NADP+) activity"/>
    <property type="evidence" value="ECO:0007669"/>
    <property type="project" value="InterPro"/>
</dbReference>
<dbReference type="InterPro" id="IPR022893">
    <property type="entry name" value="Shikimate_DH_fam"/>
</dbReference>
<dbReference type="Proteomes" id="UP000198341">
    <property type="component" value="Chromosome 7"/>
</dbReference>
<dbReference type="Gene3D" id="3.40.50.720">
    <property type="entry name" value="NAD(P)-binding Rossmann-like Domain"/>
    <property type="match status" value="1"/>
</dbReference>
<dbReference type="SUPFAM" id="SSF53223">
    <property type="entry name" value="Aminoacid dehydrogenase-like, N-terminal domain"/>
    <property type="match status" value="1"/>
</dbReference>
<dbReference type="InterPro" id="IPR036291">
    <property type="entry name" value="NAD(P)-bd_dom_sf"/>
</dbReference>
<accession>K8FEH1</accession>
<dbReference type="PANTHER" id="PTHR21089:SF1">
    <property type="entry name" value="BIFUNCTIONAL 3-DEHYDROQUINATE DEHYDRATASE_SHIKIMATE DEHYDROGENASE, CHLOROPLASTIC"/>
    <property type="match status" value="1"/>
</dbReference>
<dbReference type="CDD" id="cd01065">
    <property type="entry name" value="NAD_bind_Shikimate_DH"/>
    <property type="match status" value="1"/>
</dbReference>
<dbReference type="InterPro" id="IPR013785">
    <property type="entry name" value="Aldolase_TIM"/>
</dbReference>
<feature type="domain" description="SDH C-terminal" evidence="3">
    <location>
        <begin position="525"/>
        <end position="556"/>
    </location>
</feature>
<dbReference type="GO" id="GO:0019632">
    <property type="term" value="P:shikimate metabolic process"/>
    <property type="evidence" value="ECO:0007669"/>
    <property type="project" value="TreeGrafter"/>
</dbReference>
<dbReference type="UniPathway" id="UPA00053">
    <property type="reaction ID" value="UER00087"/>
</dbReference>
<dbReference type="PANTHER" id="PTHR21089">
    <property type="entry name" value="SHIKIMATE DEHYDROGENASE"/>
    <property type="match status" value="1"/>
</dbReference>
<sequence length="562" mass="61143">MEMKMKDFKCKLTTSIISSTVSECVSEIEHLAKRSSNNSRPDIVELRVDFLEKSIRSDERKMKEAIGQLVEACEKVAKIPCVVTFRPTWEGGQDDGDEETRLRCLWEGFRAGATYVDCELLAIERFAKAKPDERDGVIKGPGQMLICSSHEYELTPSLDVLLKEKYEKIRANDMCDIAKIACVCQDINDVGRLAKVLEKARGDGYPCAVLGMSEHGLISRLLATKLGSYLTFGSIRAGFESAPGQPTLRDLSELYRVNTSQTRETKILGVMGNPIAQSKSPQLHNKALISAKVDDKCYVPLLVKDFAEFVENESLFNNKNNDWVGFSVTIPHKESALKFCGENVDPVAKQIGAVNTLVRQKDGSFRGYNTDYVAAIGAIEKALDPTIPRDAAETTDSKALKGKTVLVLGAGGAARGLAFGAKFKEANVVVANRSKDRADALAEACGGTSISVEDVASGNFGDLKIDVIANTTSLGMVGERVNETPCPKEAIKKSGAVVCFDAVYNPLETRLLREAKECGLTVASGLDMFVGQAARQFELFNEGQKADYAGMRETVLNASKGN</sequence>
<gene>
    <name evidence="4" type="ORF">Bathy07g01610</name>
</gene>
<dbReference type="OrthoDB" id="204377at2759"/>
<dbReference type="Gene3D" id="3.40.50.10860">
    <property type="entry name" value="Leucine Dehydrogenase, chain A, domain 1"/>
    <property type="match status" value="1"/>
</dbReference>
<feature type="domain" description="Shikimate dehydrogenase substrate binding N-terminal" evidence="2">
    <location>
        <begin position="270"/>
        <end position="357"/>
    </location>
</feature>
<proteinExistence type="inferred from homology"/>
<dbReference type="STRING" id="41875.K8FEH1"/>
<feature type="domain" description="Quinate/shikimate 5-dehydrogenase/glutamyl-tRNA reductase" evidence="1">
    <location>
        <begin position="398"/>
        <end position="455"/>
    </location>
</feature>
<dbReference type="InterPro" id="IPR041121">
    <property type="entry name" value="SDH_C"/>
</dbReference>
<dbReference type="RefSeq" id="XP_007512168.1">
    <property type="nucleotide sequence ID" value="XM_007512106.1"/>
</dbReference>
<keyword evidence="5" id="KW-1185">Reference proteome</keyword>
<evidence type="ECO:0000313" key="4">
    <source>
        <dbReference type="EMBL" id="CCO66256.1"/>
    </source>
</evidence>